<dbReference type="PANTHER" id="PTHR43685:SF3">
    <property type="entry name" value="SLR2126 PROTEIN"/>
    <property type="match status" value="1"/>
</dbReference>
<dbReference type="InterPro" id="IPR029044">
    <property type="entry name" value="Nucleotide-diphossugar_trans"/>
</dbReference>
<dbReference type="Gene3D" id="3.90.550.10">
    <property type="entry name" value="Spore Coat Polysaccharide Biosynthesis Protein SpsA, Chain A"/>
    <property type="match status" value="1"/>
</dbReference>
<evidence type="ECO:0000313" key="2">
    <source>
        <dbReference type="EMBL" id="MBO1323872.1"/>
    </source>
</evidence>
<feature type="domain" description="Glycosyltransferase 2-like" evidence="1">
    <location>
        <begin position="7"/>
        <end position="138"/>
    </location>
</feature>
<dbReference type="SUPFAM" id="SSF53448">
    <property type="entry name" value="Nucleotide-diphospho-sugar transferases"/>
    <property type="match status" value="1"/>
</dbReference>
<proteinExistence type="predicted"/>
<dbReference type="InterPro" id="IPR050834">
    <property type="entry name" value="Glycosyltransf_2"/>
</dbReference>
<dbReference type="CDD" id="cd00761">
    <property type="entry name" value="Glyco_tranf_GTA_type"/>
    <property type="match status" value="1"/>
</dbReference>
<dbReference type="AlphaFoldDB" id="A0A939HM74"/>
<dbReference type="RefSeq" id="WP_207844479.1">
    <property type="nucleotide sequence ID" value="NZ_JAFVMH010000001.1"/>
</dbReference>
<keyword evidence="3" id="KW-1185">Reference proteome</keyword>
<accession>A0A939HM74</accession>
<organism evidence="2 3">
    <name type="scientific">Acetobacter garciniae</name>
    <dbReference type="NCBI Taxonomy" id="2817435"/>
    <lineage>
        <taxon>Bacteria</taxon>
        <taxon>Pseudomonadati</taxon>
        <taxon>Pseudomonadota</taxon>
        <taxon>Alphaproteobacteria</taxon>
        <taxon>Acetobacterales</taxon>
        <taxon>Acetobacteraceae</taxon>
        <taxon>Acetobacter</taxon>
    </lineage>
</organism>
<dbReference type="InterPro" id="IPR001173">
    <property type="entry name" value="Glyco_trans_2-like"/>
</dbReference>
<gene>
    <name evidence="2" type="ORF">J2D77_01720</name>
</gene>
<dbReference type="PANTHER" id="PTHR43685">
    <property type="entry name" value="GLYCOSYLTRANSFERASE"/>
    <property type="match status" value="1"/>
</dbReference>
<reference evidence="2" key="1">
    <citation type="submission" date="2021-03" db="EMBL/GenBank/DDBJ databases">
        <title>The complete genome sequence of Acetobacter sp. TBRC 12339.</title>
        <authorList>
            <person name="Charoenyingcharoen P."/>
            <person name="Yukphan P."/>
        </authorList>
    </citation>
    <scope>NUCLEOTIDE SEQUENCE</scope>
    <source>
        <strain evidence="2">TBRC 12339</strain>
    </source>
</reference>
<protein>
    <submittedName>
        <fullName evidence="2">Glycosyltransferase family 2 protein</fullName>
    </submittedName>
</protein>
<evidence type="ECO:0000259" key="1">
    <source>
        <dbReference type="Pfam" id="PF00535"/>
    </source>
</evidence>
<dbReference type="Pfam" id="PF00535">
    <property type="entry name" value="Glycos_transf_2"/>
    <property type="match status" value="1"/>
</dbReference>
<name>A0A939HM74_9PROT</name>
<dbReference type="Proteomes" id="UP000664073">
    <property type="component" value="Unassembled WGS sequence"/>
</dbReference>
<sequence length="408" mass="47588">MSGVPVSVVITTYNSADIIEETLCNIKNQTLEYYQVIVVDDKSTDGTAEILEKFDKEDNFKIVFNDKNRGAAYSRNLALSLAQGEYLIFLDDDDIYHPDMLEKAYHAAKSRDADIVVFRSYGKNLQTHDTSPMTWSIRDDLLPDTEVFSARDIKNNIFHCFVWWAWDKIIKRKIILESGLRFQEIRTTNDLYFVFSIVLCAQRLSKIDDYLITHVFDRKNSLSNTREQSFLCALIALRGVRDELIKKGVYEHYKAYYFEYCVSFLNWHLITLKDTAFFEMYECIKDFFQEIQLDPSLLAGGYEKEKYKEFSTLSSNEYLIREFHKLSLDRTRGEVELKKTQADFKNTVTSLEHKVASLEASLNEKENIIIKLKNYISHMESSKSWKITKPLRAVNFFVSNSVGRGGRR</sequence>
<dbReference type="EMBL" id="JAFVMH010000001">
    <property type="protein sequence ID" value="MBO1323872.1"/>
    <property type="molecule type" value="Genomic_DNA"/>
</dbReference>
<evidence type="ECO:0000313" key="3">
    <source>
        <dbReference type="Proteomes" id="UP000664073"/>
    </source>
</evidence>
<comment type="caution">
    <text evidence="2">The sequence shown here is derived from an EMBL/GenBank/DDBJ whole genome shotgun (WGS) entry which is preliminary data.</text>
</comment>